<protein>
    <recommendedName>
        <fullName evidence="5">FAD-binding PCMH-type domain-containing protein</fullName>
    </recommendedName>
</protein>
<keyword evidence="3" id="KW-0274">FAD</keyword>
<proteinExistence type="inferred from homology"/>
<evidence type="ECO:0000259" key="5">
    <source>
        <dbReference type="PROSITE" id="PS51387"/>
    </source>
</evidence>
<evidence type="ECO:0000313" key="6">
    <source>
        <dbReference type="EMBL" id="OJJ08590.1"/>
    </source>
</evidence>
<dbReference type="VEuPathDB" id="FungiDB:ASPVEDRAFT_156216"/>
<dbReference type="Pfam" id="PF01565">
    <property type="entry name" value="FAD_binding_4"/>
    <property type="match status" value="1"/>
</dbReference>
<name>A0A1L9Q498_ASPVE</name>
<dbReference type="PROSITE" id="PS51387">
    <property type="entry name" value="FAD_PCMH"/>
    <property type="match status" value="1"/>
</dbReference>
<dbReference type="OrthoDB" id="2151789at2759"/>
<evidence type="ECO:0000256" key="4">
    <source>
        <dbReference type="ARBA" id="ARBA00023002"/>
    </source>
</evidence>
<dbReference type="PANTHER" id="PTHR42973">
    <property type="entry name" value="BINDING OXIDOREDUCTASE, PUTATIVE (AFU_ORTHOLOGUE AFUA_1G17690)-RELATED"/>
    <property type="match status" value="1"/>
</dbReference>
<dbReference type="GeneID" id="63724023"/>
<comment type="similarity">
    <text evidence="1">Belongs to the oxygen-dependent FAD-linked oxidoreductase family.</text>
</comment>
<dbReference type="AlphaFoldDB" id="A0A1L9Q498"/>
<dbReference type="GO" id="GO:0071949">
    <property type="term" value="F:FAD binding"/>
    <property type="evidence" value="ECO:0007669"/>
    <property type="project" value="InterPro"/>
</dbReference>
<dbReference type="GO" id="GO:0016491">
    <property type="term" value="F:oxidoreductase activity"/>
    <property type="evidence" value="ECO:0007669"/>
    <property type="project" value="UniProtKB-KW"/>
</dbReference>
<feature type="domain" description="FAD-binding PCMH-type" evidence="5">
    <location>
        <begin position="38"/>
        <end position="218"/>
    </location>
</feature>
<keyword evidence="4" id="KW-0560">Oxidoreductase</keyword>
<keyword evidence="7" id="KW-1185">Reference proteome</keyword>
<dbReference type="RefSeq" id="XP_040674352.1">
    <property type="nucleotide sequence ID" value="XM_040808512.1"/>
</dbReference>
<dbReference type="InterPro" id="IPR050416">
    <property type="entry name" value="FAD-linked_Oxidoreductase"/>
</dbReference>
<evidence type="ECO:0000256" key="3">
    <source>
        <dbReference type="ARBA" id="ARBA00022827"/>
    </source>
</evidence>
<accession>A0A1L9Q498</accession>
<dbReference type="InterPro" id="IPR006094">
    <property type="entry name" value="Oxid_FAD_bind_N"/>
</dbReference>
<reference evidence="7" key="1">
    <citation type="journal article" date="2017" name="Genome Biol.">
        <title>Comparative genomics reveals high biological diversity and specific adaptations in the industrially and medically important fungal genus Aspergillus.</title>
        <authorList>
            <person name="de Vries R.P."/>
            <person name="Riley R."/>
            <person name="Wiebenga A."/>
            <person name="Aguilar-Osorio G."/>
            <person name="Amillis S."/>
            <person name="Uchima C.A."/>
            <person name="Anderluh G."/>
            <person name="Asadollahi M."/>
            <person name="Askin M."/>
            <person name="Barry K."/>
            <person name="Battaglia E."/>
            <person name="Bayram O."/>
            <person name="Benocci T."/>
            <person name="Braus-Stromeyer S.A."/>
            <person name="Caldana C."/>
            <person name="Canovas D."/>
            <person name="Cerqueira G.C."/>
            <person name="Chen F."/>
            <person name="Chen W."/>
            <person name="Choi C."/>
            <person name="Clum A."/>
            <person name="Dos Santos R.A."/>
            <person name="Damasio A.R."/>
            <person name="Diallinas G."/>
            <person name="Emri T."/>
            <person name="Fekete E."/>
            <person name="Flipphi M."/>
            <person name="Freyberg S."/>
            <person name="Gallo A."/>
            <person name="Gournas C."/>
            <person name="Habgood R."/>
            <person name="Hainaut M."/>
            <person name="Harispe M.L."/>
            <person name="Henrissat B."/>
            <person name="Hilden K.S."/>
            <person name="Hope R."/>
            <person name="Hossain A."/>
            <person name="Karabika E."/>
            <person name="Karaffa L."/>
            <person name="Karanyi Z."/>
            <person name="Krasevec N."/>
            <person name="Kuo A."/>
            <person name="Kusch H."/>
            <person name="LaButti K."/>
            <person name="Lagendijk E.L."/>
            <person name="Lapidus A."/>
            <person name="Levasseur A."/>
            <person name="Lindquist E."/>
            <person name="Lipzen A."/>
            <person name="Logrieco A.F."/>
            <person name="MacCabe A."/>
            <person name="Maekelae M.R."/>
            <person name="Malavazi I."/>
            <person name="Melin P."/>
            <person name="Meyer V."/>
            <person name="Mielnichuk N."/>
            <person name="Miskei M."/>
            <person name="Molnar A.P."/>
            <person name="Mule G."/>
            <person name="Ngan C.Y."/>
            <person name="Orejas M."/>
            <person name="Orosz E."/>
            <person name="Ouedraogo J.P."/>
            <person name="Overkamp K.M."/>
            <person name="Park H.-S."/>
            <person name="Perrone G."/>
            <person name="Piumi F."/>
            <person name="Punt P.J."/>
            <person name="Ram A.F."/>
            <person name="Ramon A."/>
            <person name="Rauscher S."/>
            <person name="Record E."/>
            <person name="Riano-Pachon D.M."/>
            <person name="Robert V."/>
            <person name="Roehrig J."/>
            <person name="Ruller R."/>
            <person name="Salamov A."/>
            <person name="Salih N.S."/>
            <person name="Samson R.A."/>
            <person name="Sandor E."/>
            <person name="Sanguinetti M."/>
            <person name="Schuetze T."/>
            <person name="Sepcic K."/>
            <person name="Shelest E."/>
            <person name="Sherlock G."/>
            <person name="Sophianopoulou V."/>
            <person name="Squina F.M."/>
            <person name="Sun H."/>
            <person name="Susca A."/>
            <person name="Todd R.B."/>
            <person name="Tsang A."/>
            <person name="Unkles S.E."/>
            <person name="van de Wiele N."/>
            <person name="van Rossen-Uffink D."/>
            <person name="Oliveira J.V."/>
            <person name="Vesth T.C."/>
            <person name="Visser J."/>
            <person name="Yu J.-H."/>
            <person name="Zhou M."/>
            <person name="Andersen M.R."/>
            <person name="Archer D.B."/>
            <person name="Baker S.E."/>
            <person name="Benoit I."/>
            <person name="Brakhage A.A."/>
            <person name="Braus G.H."/>
            <person name="Fischer R."/>
            <person name="Frisvad J.C."/>
            <person name="Goldman G.H."/>
            <person name="Houbraken J."/>
            <person name="Oakley B."/>
            <person name="Pocsi I."/>
            <person name="Scazzocchio C."/>
            <person name="Seiboth B."/>
            <person name="vanKuyk P.A."/>
            <person name="Wortman J."/>
            <person name="Dyer P.S."/>
            <person name="Grigoriev I.V."/>
        </authorList>
    </citation>
    <scope>NUCLEOTIDE SEQUENCE [LARGE SCALE GENOMIC DNA]</scope>
    <source>
        <strain evidence="7">CBS 583.65</strain>
    </source>
</reference>
<organism evidence="6 7">
    <name type="scientific">Aspergillus versicolor CBS 583.65</name>
    <dbReference type="NCBI Taxonomy" id="1036611"/>
    <lineage>
        <taxon>Eukaryota</taxon>
        <taxon>Fungi</taxon>
        <taxon>Dikarya</taxon>
        <taxon>Ascomycota</taxon>
        <taxon>Pezizomycotina</taxon>
        <taxon>Eurotiomycetes</taxon>
        <taxon>Eurotiomycetidae</taxon>
        <taxon>Eurotiales</taxon>
        <taxon>Aspergillaceae</taxon>
        <taxon>Aspergillus</taxon>
        <taxon>Aspergillus subgen. Nidulantes</taxon>
    </lineage>
</organism>
<evidence type="ECO:0000256" key="2">
    <source>
        <dbReference type="ARBA" id="ARBA00022630"/>
    </source>
</evidence>
<dbReference type="EMBL" id="KV878140">
    <property type="protein sequence ID" value="OJJ08590.1"/>
    <property type="molecule type" value="Genomic_DNA"/>
</dbReference>
<dbReference type="InterPro" id="IPR016166">
    <property type="entry name" value="FAD-bd_PCMH"/>
</dbReference>
<evidence type="ECO:0000256" key="1">
    <source>
        <dbReference type="ARBA" id="ARBA00005466"/>
    </source>
</evidence>
<dbReference type="PANTHER" id="PTHR42973:SF54">
    <property type="entry name" value="FAD-BINDING PCMH-TYPE DOMAIN-CONTAINING PROTEIN"/>
    <property type="match status" value="1"/>
</dbReference>
<dbReference type="InterPro" id="IPR036318">
    <property type="entry name" value="FAD-bd_PCMH-like_sf"/>
</dbReference>
<dbReference type="InterPro" id="IPR016169">
    <property type="entry name" value="FAD-bd_PCMH_sub2"/>
</dbReference>
<keyword evidence="2" id="KW-0285">Flavoprotein</keyword>
<evidence type="ECO:0000313" key="7">
    <source>
        <dbReference type="Proteomes" id="UP000184073"/>
    </source>
</evidence>
<dbReference type="SUPFAM" id="SSF56176">
    <property type="entry name" value="FAD-binding/transporter-associated domain-like"/>
    <property type="match status" value="1"/>
</dbReference>
<sequence length="476" mass="51176">MATAAISQLRAILPEDRIITPDTSSYETAVTTPWSQTCWTPAACYIYPSNTHELASALSIIKKTGCKFAIQTTGHNPNVGFSSADQTGVVLNLRRFKSIEIVHGSGSGSYLDGAVARVGPGCTWGEVYAWLEESKLSVIGGRDQQVGLGGFLTGGGMGALPNLYGLGADGVKNFEILLGDGRLVNANSSGNTDLYRALKGGGSNFGIVTRFDLETHPLIHLQYTINLYNPDGYIEINKATVAVQEAMETDPKLGLFTNFNQGFVAVGLLYGDTSIEHPAAFKPFDDLSVISTVLPTTNGTLLSLAQAMGHAQEPKKRAICTVTTRVSQDLYEEVYHVWKKTCATLPAECVLHYTIQPMGAAGVKAGTDRGGNIMGLECVHQCWWVCTCEWPSSSEADADTAAQKAVDGMAENIQSLAREKDLLLDFLCMSFATGSQGVLRSYGAGNVKRMQDVAEKYDPDGVFQKLQNGGFLLREI</sequence>
<dbReference type="Gene3D" id="3.30.465.10">
    <property type="match status" value="1"/>
</dbReference>
<gene>
    <name evidence="6" type="ORF">ASPVEDRAFT_156216</name>
</gene>
<dbReference type="Proteomes" id="UP000184073">
    <property type="component" value="Unassembled WGS sequence"/>
</dbReference>